<accession>A0A443R6T7</accession>
<dbReference type="GO" id="GO:0001516">
    <property type="term" value="P:prostaglandin biosynthetic process"/>
    <property type="evidence" value="ECO:0007669"/>
    <property type="project" value="UniProtKB-UniPathway"/>
</dbReference>
<gene>
    <name evidence="4" type="ORF">B4U79_15992</name>
</gene>
<dbReference type="SFLD" id="SFLDS00019">
    <property type="entry name" value="Glutathione_Transferase_(cytos"/>
    <property type="match status" value="1"/>
</dbReference>
<dbReference type="CDD" id="cd03197">
    <property type="entry name" value="GST_C_mPGES2"/>
    <property type="match status" value="1"/>
</dbReference>
<dbReference type="SUPFAM" id="SSF52833">
    <property type="entry name" value="Thioredoxin-like"/>
    <property type="match status" value="1"/>
</dbReference>
<name>A0A443R6T7_9ACAR</name>
<evidence type="ECO:0000313" key="5">
    <source>
        <dbReference type="Proteomes" id="UP000285301"/>
    </source>
</evidence>
<dbReference type="PANTHER" id="PTHR12782:SF5">
    <property type="entry name" value="PROSTAGLANDIN E SYNTHASE 2"/>
    <property type="match status" value="1"/>
</dbReference>
<evidence type="ECO:0000256" key="2">
    <source>
        <dbReference type="ARBA" id="ARBA00023098"/>
    </source>
</evidence>
<keyword evidence="5" id="KW-1185">Reference proteome</keyword>
<evidence type="ECO:0000313" key="4">
    <source>
        <dbReference type="EMBL" id="RWS10990.1"/>
    </source>
</evidence>
<dbReference type="InterPro" id="IPR034334">
    <property type="entry name" value="PGES2"/>
</dbReference>
<feature type="domain" description="Glutaredoxin" evidence="3">
    <location>
        <begin position="139"/>
        <end position="189"/>
    </location>
</feature>
<comment type="similarity">
    <text evidence="1">Belongs to the GST superfamily.</text>
</comment>
<dbReference type="Gene3D" id="3.40.30.10">
    <property type="entry name" value="Glutaredoxin"/>
    <property type="match status" value="1"/>
</dbReference>
<dbReference type="UniPathway" id="UPA00662"/>
<dbReference type="InterPro" id="IPR034335">
    <property type="entry name" value="PGES2_C"/>
</dbReference>
<dbReference type="STRING" id="1965070.A0A443R6T7"/>
<sequence>MPLLSSLQIRVCFSRNFTQLTRRNNIRFETDASKRWVSERFIIRRKSVIPRLLLIGAASFTTVAAYEYYSIRREQSLLSRNIPIAGDENQWDSYTRELKIVKGLTSGELVPRSVLDKIPISRHIDGVTKLPDLRLILLQYQTCPFCCKVRAFLDYYGIPYDIVEVNPVLRSQIKFSKYRKVPIVLVDKKGEDYLLQLNDSSLIISMLATYLKYNKDEDLQTILKWYQNISYSRDSKDDVVKEIINRYFLMVGDTFPPEQFKQADKRLSEERKWREWGDDHFVHTLSPNIYRTFQESLNSFQYFSEVGHWKEYFNTLERLLVIYLGATVMLFVGKGLKQKHSLKDDVRESLYDSCRTWTKAIGKNRLFMGGDKPNLADLTIYGMLSSIEGCEAFQDALKHTNIGHWYYAVKKCCVNSVGHHDINVASN</sequence>
<dbReference type="InterPro" id="IPR002109">
    <property type="entry name" value="Glutaredoxin"/>
</dbReference>
<reference evidence="4 5" key="1">
    <citation type="journal article" date="2018" name="Gigascience">
        <title>Genomes of trombidid mites reveal novel predicted allergens and laterally-transferred genes associated with secondary metabolism.</title>
        <authorList>
            <person name="Dong X."/>
            <person name="Chaisiri K."/>
            <person name="Xia D."/>
            <person name="Armstrong S.D."/>
            <person name="Fang Y."/>
            <person name="Donnelly M.J."/>
            <person name="Kadowaki T."/>
            <person name="McGarry J.W."/>
            <person name="Darby A.C."/>
            <person name="Makepeace B.L."/>
        </authorList>
    </citation>
    <scope>NUCLEOTIDE SEQUENCE [LARGE SCALE GENOMIC DNA]</scope>
    <source>
        <strain evidence="4">UoL-WK</strain>
    </source>
</reference>
<dbReference type="SUPFAM" id="SSF47616">
    <property type="entry name" value="GST C-terminal domain-like"/>
    <property type="match status" value="1"/>
</dbReference>
<proteinExistence type="inferred from homology"/>
<dbReference type="GO" id="GO:0050220">
    <property type="term" value="F:prostaglandin-E synthase activity"/>
    <property type="evidence" value="ECO:0007669"/>
    <property type="project" value="InterPro"/>
</dbReference>
<dbReference type="Proteomes" id="UP000285301">
    <property type="component" value="Unassembled WGS sequence"/>
</dbReference>
<dbReference type="EMBL" id="NCKU01001889">
    <property type="protein sequence ID" value="RWS10990.1"/>
    <property type="molecule type" value="Genomic_DNA"/>
</dbReference>
<evidence type="ECO:0000256" key="1">
    <source>
        <dbReference type="ARBA" id="ARBA00007409"/>
    </source>
</evidence>
<dbReference type="InterPro" id="IPR040079">
    <property type="entry name" value="Glutathione_S-Trfase"/>
</dbReference>
<protein>
    <submittedName>
        <fullName evidence="4">Prostaglandin E synthase 2-like protein</fullName>
    </submittedName>
</protein>
<dbReference type="InterPro" id="IPR036249">
    <property type="entry name" value="Thioredoxin-like_sf"/>
</dbReference>
<dbReference type="OrthoDB" id="423541at2759"/>
<dbReference type="AlphaFoldDB" id="A0A443R6T7"/>
<dbReference type="SFLD" id="SFLDG01203">
    <property type="entry name" value="Prostaglandin_E_synthase_like1"/>
    <property type="match status" value="1"/>
</dbReference>
<organism evidence="4 5">
    <name type="scientific">Dinothrombium tinctorium</name>
    <dbReference type="NCBI Taxonomy" id="1965070"/>
    <lineage>
        <taxon>Eukaryota</taxon>
        <taxon>Metazoa</taxon>
        <taxon>Ecdysozoa</taxon>
        <taxon>Arthropoda</taxon>
        <taxon>Chelicerata</taxon>
        <taxon>Arachnida</taxon>
        <taxon>Acari</taxon>
        <taxon>Acariformes</taxon>
        <taxon>Trombidiformes</taxon>
        <taxon>Prostigmata</taxon>
        <taxon>Anystina</taxon>
        <taxon>Parasitengona</taxon>
        <taxon>Trombidioidea</taxon>
        <taxon>Trombidiidae</taxon>
        <taxon>Dinothrombium</taxon>
    </lineage>
</organism>
<dbReference type="InterPro" id="IPR036282">
    <property type="entry name" value="Glutathione-S-Trfase_C_sf"/>
</dbReference>
<evidence type="ECO:0000259" key="3">
    <source>
        <dbReference type="Pfam" id="PF00462"/>
    </source>
</evidence>
<comment type="caution">
    <text evidence="4">The sequence shown here is derived from an EMBL/GenBank/DDBJ whole genome shotgun (WGS) entry which is preliminary data.</text>
</comment>
<keyword evidence="2" id="KW-0443">Lipid metabolism</keyword>
<dbReference type="Gene3D" id="1.20.1050.10">
    <property type="match status" value="1"/>
</dbReference>
<dbReference type="GO" id="GO:0005739">
    <property type="term" value="C:mitochondrion"/>
    <property type="evidence" value="ECO:0007669"/>
    <property type="project" value="TreeGrafter"/>
</dbReference>
<dbReference type="PROSITE" id="PS51354">
    <property type="entry name" value="GLUTAREDOXIN_2"/>
    <property type="match status" value="1"/>
</dbReference>
<dbReference type="PANTHER" id="PTHR12782">
    <property type="entry name" value="MICROSOMAL PROSTAGLANDIN E SYNTHASE-2"/>
    <property type="match status" value="1"/>
</dbReference>
<dbReference type="Pfam" id="PF00462">
    <property type="entry name" value="Glutaredoxin"/>
    <property type="match status" value="1"/>
</dbReference>
<dbReference type="SFLD" id="SFLDG01182">
    <property type="entry name" value="Prostaglandin_E_synthase_like"/>
    <property type="match status" value="1"/>
</dbReference>